<gene>
    <name evidence="4" type="ORF">FRX31_004618</name>
</gene>
<keyword evidence="5" id="KW-1185">Reference proteome</keyword>
<dbReference type="InterPro" id="IPR001810">
    <property type="entry name" value="F-box_dom"/>
</dbReference>
<dbReference type="Proteomes" id="UP000554482">
    <property type="component" value="Unassembled WGS sequence"/>
</dbReference>
<evidence type="ECO:0000313" key="4">
    <source>
        <dbReference type="EMBL" id="KAF5205800.1"/>
    </source>
</evidence>
<reference evidence="4 5" key="1">
    <citation type="submission" date="2020-06" db="EMBL/GenBank/DDBJ databases">
        <title>Transcriptomic and genomic resources for Thalictrum thalictroides and T. hernandezii: Facilitating candidate gene discovery in an emerging model plant lineage.</title>
        <authorList>
            <person name="Arias T."/>
            <person name="Riano-Pachon D.M."/>
            <person name="Di Stilio V.S."/>
        </authorList>
    </citation>
    <scope>NUCLEOTIDE SEQUENCE [LARGE SCALE GENOMIC DNA]</scope>
    <source>
        <strain evidence="5">cv. WT478/WT964</strain>
        <tissue evidence="4">Leaves</tissue>
    </source>
</reference>
<feature type="domain" description="F-box protein At3g26010-like beta-propeller" evidence="3">
    <location>
        <begin position="122"/>
        <end position="324"/>
    </location>
</feature>
<dbReference type="SUPFAM" id="SSF81383">
    <property type="entry name" value="F-box domain"/>
    <property type="match status" value="1"/>
</dbReference>
<feature type="compositionally biased region" description="Low complexity" evidence="1">
    <location>
        <begin position="603"/>
        <end position="612"/>
    </location>
</feature>
<feature type="region of interest" description="Disordered" evidence="1">
    <location>
        <begin position="596"/>
        <end position="633"/>
    </location>
</feature>
<dbReference type="Pfam" id="PF00646">
    <property type="entry name" value="F-box"/>
    <property type="match status" value="1"/>
</dbReference>
<dbReference type="InterPro" id="IPR036047">
    <property type="entry name" value="F-box-like_dom_sf"/>
</dbReference>
<comment type="caution">
    <text evidence="4">The sequence shown here is derived from an EMBL/GenBank/DDBJ whole genome shotgun (WGS) entry which is preliminary data.</text>
</comment>
<dbReference type="PANTHER" id="PTHR31672">
    <property type="entry name" value="BNACNNG10540D PROTEIN"/>
    <property type="match status" value="1"/>
</dbReference>
<dbReference type="Pfam" id="PF24750">
    <property type="entry name" value="b-prop_At3g26010-like"/>
    <property type="match status" value="1"/>
</dbReference>
<dbReference type="Gene3D" id="1.20.1280.50">
    <property type="match status" value="1"/>
</dbReference>
<dbReference type="AlphaFoldDB" id="A0A7J6XBH6"/>
<sequence length="651" mass="74748">MSSNLLSNAPGKEDILLRIFSLLPIKSILRFKCVSKEFLSLTTNPLFISLHSAALRSITPFTGFFCVRPWSEEESWRSPPSYKDNGIFEYVPIDISSGELFDPAFRFSKHSNSELPDPSLRFLKHEKTDQLYVRDSCNGLLLCSRDDQFDSRTECFVCNPLTKQKVVVPFAGIRFSSSGYYKLIAELTPMGDFTFNVICVYISEKTTCSKLSIFSSEKGSWEKINDKLPPFSQEDMYIPRVYCNGILYWNCFEDYILVYYFDKAKRNQKNGRLYELIKTPRAPLGRSLWDHNGKILCYFHGCHEYDFHVRQLCFNEANNLEWKVEDSEDFKSLEEDISMGYWEHIGKQRSLCPLPKLVCFKVICYDPISKTLFLCIPNAIFLFDIRQRKLEYFWGALTFKFVLVNYVRTYVHSFAPIQVCPLPKPDDSVVYMLKEDTDIKHGGKKASARRKIRSHNKGNVIEKFHQEPEATISDKPIFALNNQGYMEVVDSTPSNNLLLKELRETSNRFAALFSEGESEADDSPTVECLSETYLSSEQPAATEEEESIAEKYNNNLTVSTVISSHSMQKGEGNTVNVSTDLLDHICSDLQTMSKHTNSVADAKTTPTSTIPKSKGKGGKNRRRRNKEMDDKEYELIIKGDPQEFLQTWLPK</sequence>
<evidence type="ECO:0000259" key="3">
    <source>
        <dbReference type="Pfam" id="PF24750"/>
    </source>
</evidence>
<dbReference type="EMBL" id="JABWDY010003638">
    <property type="protein sequence ID" value="KAF5205800.1"/>
    <property type="molecule type" value="Genomic_DNA"/>
</dbReference>
<dbReference type="InterPro" id="IPR056592">
    <property type="entry name" value="Beta-prop_At3g26010-like"/>
</dbReference>
<evidence type="ECO:0000259" key="2">
    <source>
        <dbReference type="Pfam" id="PF00646"/>
    </source>
</evidence>
<evidence type="ECO:0000256" key="1">
    <source>
        <dbReference type="SAM" id="MobiDB-lite"/>
    </source>
</evidence>
<feature type="domain" description="F-box" evidence="2">
    <location>
        <begin position="13"/>
        <end position="47"/>
    </location>
</feature>
<name>A0A7J6XBH6_THATH</name>
<proteinExistence type="predicted"/>
<feature type="compositionally biased region" description="Basic residues" evidence="1">
    <location>
        <begin position="613"/>
        <end position="625"/>
    </location>
</feature>
<dbReference type="OrthoDB" id="1702529at2759"/>
<protein>
    <recommendedName>
        <fullName evidence="6">F-box domain-containing protein</fullName>
    </recommendedName>
</protein>
<evidence type="ECO:0000313" key="5">
    <source>
        <dbReference type="Proteomes" id="UP000554482"/>
    </source>
</evidence>
<organism evidence="4 5">
    <name type="scientific">Thalictrum thalictroides</name>
    <name type="common">Rue-anemone</name>
    <name type="synonym">Anemone thalictroides</name>
    <dbReference type="NCBI Taxonomy" id="46969"/>
    <lineage>
        <taxon>Eukaryota</taxon>
        <taxon>Viridiplantae</taxon>
        <taxon>Streptophyta</taxon>
        <taxon>Embryophyta</taxon>
        <taxon>Tracheophyta</taxon>
        <taxon>Spermatophyta</taxon>
        <taxon>Magnoliopsida</taxon>
        <taxon>Ranunculales</taxon>
        <taxon>Ranunculaceae</taxon>
        <taxon>Thalictroideae</taxon>
        <taxon>Thalictrum</taxon>
    </lineage>
</organism>
<evidence type="ECO:0008006" key="6">
    <source>
        <dbReference type="Google" id="ProtNLM"/>
    </source>
</evidence>
<accession>A0A7J6XBH6</accession>
<dbReference type="InterPro" id="IPR050796">
    <property type="entry name" value="SCF_F-box_component"/>
</dbReference>